<evidence type="ECO:0000259" key="1">
    <source>
        <dbReference type="PROSITE" id="PS51750"/>
    </source>
</evidence>
<dbReference type="Proteomes" id="UP000528945">
    <property type="component" value="Unassembled WGS sequence"/>
</dbReference>
<dbReference type="RefSeq" id="WP_147035333.1">
    <property type="nucleotide sequence ID" value="NZ_JACIDB010000002.1"/>
</dbReference>
<comment type="caution">
    <text evidence="2">The sequence shown here is derived from an EMBL/GenBank/DDBJ whole genome shotgun (WGS) entry which is preliminary data.</text>
</comment>
<keyword evidence="3" id="KW-1185">Reference proteome</keyword>
<dbReference type="SMART" id="SM01040">
    <property type="entry name" value="Bro-N"/>
    <property type="match status" value="1"/>
</dbReference>
<feature type="domain" description="Bro-N" evidence="1">
    <location>
        <begin position="3"/>
        <end position="107"/>
    </location>
</feature>
<organism evidence="2 3">
    <name type="scientific">Sphingomonas aquatilis</name>
    <dbReference type="NCBI Taxonomy" id="93063"/>
    <lineage>
        <taxon>Bacteria</taxon>
        <taxon>Pseudomonadati</taxon>
        <taxon>Pseudomonadota</taxon>
        <taxon>Alphaproteobacteria</taxon>
        <taxon>Sphingomonadales</taxon>
        <taxon>Sphingomonadaceae</taxon>
        <taxon>Sphingomonas</taxon>
    </lineage>
</organism>
<dbReference type="InterPro" id="IPR003497">
    <property type="entry name" value="BRO_N_domain"/>
</dbReference>
<dbReference type="AlphaFoldDB" id="A0AAW3TQV5"/>
<evidence type="ECO:0000313" key="3">
    <source>
        <dbReference type="Proteomes" id="UP000528945"/>
    </source>
</evidence>
<dbReference type="EMBL" id="JACIDB010000002">
    <property type="protein sequence ID" value="MBB3875313.1"/>
    <property type="molecule type" value="Genomic_DNA"/>
</dbReference>
<accession>A0AAW3TQV5</accession>
<evidence type="ECO:0000313" key="2">
    <source>
        <dbReference type="EMBL" id="MBB3875313.1"/>
    </source>
</evidence>
<dbReference type="PANTHER" id="PTHR36180">
    <property type="entry name" value="DNA-BINDING PROTEIN-RELATED-RELATED"/>
    <property type="match status" value="1"/>
</dbReference>
<gene>
    <name evidence="2" type="ORF">GGR47_001548</name>
</gene>
<dbReference type="PROSITE" id="PS51750">
    <property type="entry name" value="BRO_N"/>
    <property type="match status" value="1"/>
</dbReference>
<sequence length="255" mass="28267">MTAVALQSFGFGEQLVRAVDRDGIAWFVGNDVCAALEIGNARDALRRLEDDERDDVGITDVIGRVQQTTVISESGMYALVFTSRKEAAKRFRRWVTQQVLPALRTTGRYEVMPADTVEPVPVLETPDEFDVLRARLQMVREARMAFGLSAARRAWRIVGLPELSERMEQVVLPIGTVANLHRSIGEWMTARTEAAPGHREPSQTLYNDYIGWARAEGFPAGEIVNLTAFGRALTNCGIGSIKSDRVHRIGLKLAA</sequence>
<dbReference type="Pfam" id="PF02498">
    <property type="entry name" value="Bro-N"/>
    <property type="match status" value="1"/>
</dbReference>
<name>A0AAW3TQV5_9SPHN</name>
<dbReference type="PANTHER" id="PTHR36180:SF2">
    <property type="entry name" value="BRO FAMILY PROTEIN"/>
    <property type="match status" value="1"/>
</dbReference>
<protein>
    <submittedName>
        <fullName evidence="2">Prophage antirepressor-like protein</fullName>
    </submittedName>
</protein>
<reference evidence="2 3" key="1">
    <citation type="submission" date="2020-08" db="EMBL/GenBank/DDBJ databases">
        <title>Genomic Encyclopedia of Type Strains, Phase IV (KMG-IV): sequencing the most valuable type-strain genomes for metagenomic binning, comparative biology and taxonomic classification.</title>
        <authorList>
            <person name="Goeker M."/>
        </authorList>
    </citation>
    <scope>NUCLEOTIDE SEQUENCE [LARGE SCALE GENOMIC DNA]</scope>
    <source>
        <strain evidence="2 3">DSM 15581</strain>
    </source>
</reference>
<proteinExistence type="predicted"/>